<dbReference type="PANTHER" id="PTHR43022">
    <property type="entry name" value="PROTEIN SMF"/>
    <property type="match status" value="1"/>
</dbReference>
<dbReference type="InterPro" id="IPR003488">
    <property type="entry name" value="DprA"/>
</dbReference>
<sequence length="377" mass="39878">MDAVTRRAWAYLSRVAEPPNPELAQLVCKVGAVEAADLVRRRDRNLDDRLKRSTQARHELDCAESDLDILDRMAGRLVTVDDDEYPGLAFTALRHVTVDDKRPQAHAPLVLWTVGPASMIDVAERSAALVGTRAASAYGEYVAGDLAVGLVERDVAVVSGGAYGIDGAAHRATLAADGVTVAVLACGIDVPYPSGHSALFHRISRSGLLVSEYPPGMRPTRRQFLSRNRLVAALGRATVVVEAGVRSGAANTAAWADAMGRMVGAVPGPITSASSVGCHTLIDGDAKVITRAADIVELIGRMGELAPDLERPVSELDALTGAELAVYEALPRRGSRTVDEIAVTAGLPVTDVLGPLTMLDVRGLVTQVDGCWKLAKR</sequence>
<dbReference type="NCBIfam" id="TIGR00732">
    <property type="entry name" value="dprA"/>
    <property type="match status" value="1"/>
</dbReference>
<dbReference type="GO" id="GO:0009294">
    <property type="term" value="P:DNA-mediated transformation"/>
    <property type="evidence" value="ECO:0007669"/>
    <property type="project" value="InterPro"/>
</dbReference>
<dbReference type="InterPro" id="IPR057666">
    <property type="entry name" value="DrpA_SLOG"/>
</dbReference>
<dbReference type="EMBL" id="AP022570">
    <property type="protein sequence ID" value="BBX51507.1"/>
    <property type="molecule type" value="Genomic_DNA"/>
</dbReference>
<dbReference type="RefSeq" id="WP_163674102.1">
    <property type="nucleotide sequence ID" value="NZ_AP022570.1"/>
</dbReference>
<comment type="similarity">
    <text evidence="1">Belongs to the DprA/Smf family.</text>
</comment>
<reference evidence="3 4" key="1">
    <citation type="journal article" date="2019" name="Emerg. Microbes Infect.">
        <title>Comprehensive subspecies identification of 175 nontuberculous mycobacteria species based on 7547 genomic profiles.</title>
        <authorList>
            <person name="Matsumoto Y."/>
            <person name="Kinjo T."/>
            <person name="Motooka D."/>
            <person name="Nabeya D."/>
            <person name="Jung N."/>
            <person name="Uechi K."/>
            <person name="Horii T."/>
            <person name="Iida T."/>
            <person name="Fujita J."/>
            <person name="Nakamura S."/>
        </authorList>
    </citation>
    <scope>NUCLEOTIDE SEQUENCE [LARGE SCALE GENOMIC DNA]</scope>
    <source>
        <strain evidence="3 4">JCM 12603</strain>
    </source>
</reference>
<dbReference type="PANTHER" id="PTHR43022:SF1">
    <property type="entry name" value="PROTEIN SMF"/>
    <property type="match status" value="1"/>
</dbReference>
<evidence type="ECO:0000313" key="4">
    <source>
        <dbReference type="Proteomes" id="UP000466785"/>
    </source>
</evidence>
<dbReference type="AlphaFoldDB" id="A0A6N4VCX4"/>
<evidence type="ECO:0000313" key="3">
    <source>
        <dbReference type="EMBL" id="BBX51507.1"/>
    </source>
</evidence>
<organism evidence="3 4">
    <name type="scientific">Mycolicibacterium poriferae</name>
    <dbReference type="NCBI Taxonomy" id="39694"/>
    <lineage>
        <taxon>Bacteria</taxon>
        <taxon>Bacillati</taxon>
        <taxon>Actinomycetota</taxon>
        <taxon>Actinomycetes</taxon>
        <taxon>Mycobacteriales</taxon>
        <taxon>Mycobacteriaceae</taxon>
        <taxon>Mycolicibacterium</taxon>
    </lineage>
</organism>
<dbReference type="Proteomes" id="UP000466785">
    <property type="component" value="Chromosome"/>
</dbReference>
<evidence type="ECO:0000256" key="1">
    <source>
        <dbReference type="ARBA" id="ARBA00006525"/>
    </source>
</evidence>
<keyword evidence="4" id="KW-1185">Reference proteome</keyword>
<dbReference type="Gene3D" id="3.40.50.450">
    <property type="match status" value="1"/>
</dbReference>
<protein>
    <submittedName>
        <fullName evidence="3">Putative DNA processing protein DprA</fullName>
    </submittedName>
</protein>
<name>A0A6N4VCX4_9MYCO</name>
<dbReference type="SUPFAM" id="SSF102405">
    <property type="entry name" value="MCP/YpsA-like"/>
    <property type="match status" value="1"/>
</dbReference>
<gene>
    <name evidence="3" type="primary">dprA</name>
    <name evidence="3" type="ORF">MPOR_25330</name>
</gene>
<accession>A0A6N4VCX4</accession>
<dbReference type="Pfam" id="PF02481">
    <property type="entry name" value="DNA_processg_A"/>
    <property type="match status" value="1"/>
</dbReference>
<dbReference type="KEGG" id="mpof:MPOR_25330"/>
<feature type="domain" description="Smf/DprA SLOG" evidence="2">
    <location>
        <begin position="77"/>
        <end position="298"/>
    </location>
</feature>
<proteinExistence type="inferred from homology"/>
<evidence type="ECO:0000259" key="2">
    <source>
        <dbReference type="Pfam" id="PF02481"/>
    </source>
</evidence>